<organism evidence="4">
    <name type="scientific">Nippostrongylus brasiliensis</name>
    <name type="common">Rat hookworm</name>
    <dbReference type="NCBI Taxonomy" id="27835"/>
    <lineage>
        <taxon>Eukaryota</taxon>
        <taxon>Metazoa</taxon>
        <taxon>Ecdysozoa</taxon>
        <taxon>Nematoda</taxon>
        <taxon>Chromadorea</taxon>
        <taxon>Rhabditida</taxon>
        <taxon>Rhabditina</taxon>
        <taxon>Rhabditomorpha</taxon>
        <taxon>Strongyloidea</taxon>
        <taxon>Heligmosomidae</taxon>
        <taxon>Nippostrongylus</taxon>
    </lineage>
</organism>
<dbReference type="STRING" id="27835.A0A0N4Y0N3"/>
<sequence length="87" mass="9231">MAARRSLTIDAPVDPVYLALKQATGKYGGRRRSSANNFDSNTPSPGNLSQASLQDSGYAEMSAVRTNPMLGSTPQLDNSGESTICCY</sequence>
<dbReference type="EMBL" id="UYSL01020092">
    <property type="protein sequence ID" value="VDL72695.1"/>
    <property type="molecule type" value="Genomic_DNA"/>
</dbReference>
<reference evidence="4" key="1">
    <citation type="submission" date="2017-02" db="UniProtKB">
        <authorList>
            <consortium name="WormBaseParasite"/>
        </authorList>
    </citation>
    <scope>IDENTIFICATION</scope>
</reference>
<accession>A0A0N4Y0N3</accession>
<protein>
    <submittedName>
        <fullName evidence="2 4">Uncharacterized protein</fullName>
    </submittedName>
</protein>
<keyword evidence="3" id="KW-1185">Reference proteome</keyword>
<dbReference type="OMA" id="MSQIVTI"/>
<feature type="compositionally biased region" description="Polar residues" evidence="1">
    <location>
        <begin position="69"/>
        <end position="87"/>
    </location>
</feature>
<evidence type="ECO:0000313" key="4">
    <source>
        <dbReference type="WBParaSite" id="NBR_0000910501-mRNA-1"/>
    </source>
</evidence>
<reference evidence="2 3" key="2">
    <citation type="submission" date="2018-11" db="EMBL/GenBank/DDBJ databases">
        <authorList>
            <consortium name="Pathogen Informatics"/>
        </authorList>
    </citation>
    <scope>NUCLEOTIDE SEQUENCE [LARGE SCALE GENOMIC DNA]</scope>
</reference>
<evidence type="ECO:0000313" key="3">
    <source>
        <dbReference type="Proteomes" id="UP000271162"/>
    </source>
</evidence>
<name>A0A0N4Y0N3_NIPBR</name>
<dbReference type="AlphaFoldDB" id="A0A0N4Y0N3"/>
<feature type="compositionally biased region" description="Polar residues" evidence="1">
    <location>
        <begin position="34"/>
        <end position="55"/>
    </location>
</feature>
<proteinExistence type="predicted"/>
<evidence type="ECO:0000256" key="1">
    <source>
        <dbReference type="SAM" id="MobiDB-lite"/>
    </source>
</evidence>
<dbReference type="Proteomes" id="UP000271162">
    <property type="component" value="Unassembled WGS sequence"/>
</dbReference>
<gene>
    <name evidence="2" type="ORF">NBR_LOCUS9106</name>
</gene>
<evidence type="ECO:0000313" key="2">
    <source>
        <dbReference type="EMBL" id="VDL72695.1"/>
    </source>
</evidence>
<feature type="region of interest" description="Disordered" evidence="1">
    <location>
        <begin position="28"/>
        <end position="87"/>
    </location>
</feature>
<dbReference type="WBParaSite" id="NBR_0000910501-mRNA-1">
    <property type="protein sequence ID" value="NBR_0000910501-mRNA-1"/>
    <property type="gene ID" value="NBR_0000910501"/>
</dbReference>